<protein>
    <submittedName>
        <fullName evidence="1">Uncharacterized protein</fullName>
    </submittedName>
</protein>
<dbReference type="Proteomes" id="UP000602395">
    <property type="component" value="Unassembled WGS sequence"/>
</dbReference>
<keyword evidence="2" id="KW-1185">Reference proteome</keyword>
<dbReference type="RefSeq" id="WP_164310534.1">
    <property type="nucleotide sequence ID" value="NZ_BAABAD010000005.1"/>
</dbReference>
<evidence type="ECO:0000313" key="2">
    <source>
        <dbReference type="Proteomes" id="UP000602395"/>
    </source>
</evidence>
<dbReference type="Gene3D" id="1.10.8.1060">
    <property type="entry name" value="Corynebacterium glutamicum thioredoxin-dependent arsenate reductase, N-terminal domain"/>
    <property type="match status" value="1"/>
</dbReference>
<organism evidence="1 2">
    <name type="scientific">Gordonia hankookensis</name>
    <dbReference type="NCBI Taxonomy" id="589403"/>
    <lineage>
        <taxon>Bacteria</taxon>
        <taxon>Bacillati</taxon>
        <taxon>Actinomycetota</taxon>
        <taxon>Actinomycetes</taxon>
        <taxon>Mycobacteriales</taxon>
        <taxon>Gordoniaceae</taxon>
        <taxon>Gordonia</taxon>
    </lineage>
</organism>
<evidence type="ECO:0000313" key="1">
    <source>
        <dbReference type="EMBL" id="MBD1322470.1"/>
    </source>
</evidence>
<sequence length="80" mass="8708">MAGDDDERKQITEVRTRLTAAYAGVPPDDVAAAVDDAYRRFDGTRVRDFVPLLVERRANQELGGSAVMADPAKVPPHLGE</sequence>
<comment type="caution">
    <text evidence="1">The sequence shown here is derived from an EMBL/GenBank/DDBJ whole genome shotgun (WGS) entry which is preliminary data.</text>
</comment>
<accession>A0ABR7WIE2</accession>
<name>A0ABR7WIE2_9ACTN</name>
<reference evidence="1 2" key="1">
    <citation type="submission" date="2020-09" db="EMBL/GenBank/DDBJ databases">
        <title>Novel species in genus Gordonia.</title>
        <authorList>
            <person name="Zhang G."/>
        </authorList>
    </citation>
    <scope>NUCLEOTIDE SEQUENCE [LARGE SCALE GENOMIC DNA]</scope>
    <source>
        <strain evidence="1 2">ON-33</strain>
    </source>
</reference>
<dbReference type="NCBIfam" id="NF046112">
    <property type="entry name" value="MSMEG_6209_Nter"/>
    <property type="match status" value="1"/>
</dbReference>
<dbReference type="EMBL" id="JACWMS010000006">
    <property type="protein sequence ID" value="MBD1322470.1"/>
    <property type="molecule type" value="Genomic_DNA"/>
</dbReference>
<gene>
    <name evidence="1" type="ORF">IDF66_23060</name>
</gene>
<proteinExistence type="predicted"/>